<dbReference type="InterPro" id="IPR000415">
    <property type="entry name" value="Nitroreductase-like"/>
</dbReference>
<feature type="domain" description="Nitroreductase" evidence="3">
    <location>
        <begin position="8"/>
        <end position="183"/>
    </location>
</feature>
<dbReference type="GO" id="GO:0016491">
    <property type="term" value="F:oxidoreductase activity"/>
    <property type="evidence" value="ECO:0007669"/>
    <property type="project" value="UniProtKB-KW"/>
</dbReference>
<gene>
    <name evidence="4" type="ORF">F1720_18600</name>
    <name evidence="5" type="ORF">SAMN04490181_0639</name>
</gene>
<dbReference type="Pfam" id="PF00881">
    <property type="entry name" value="Nitroreductase"/>
    <property type="match status" value="1"/>
</dbReference>
<evidence type="ECO:0000313" key="5">
    <source>
        <dbReference type="EMBL" id="SDU85945.1"/>
    </source>
</evidence>
<evidence type="ECO:0000256" key="1">
    <source>
        <dbReference type="ARBA" id="ARBA00007118"/>
    </source>
</evidence>
<dbReference type="RefSeq" id="WP_090290690.1">
    <property type="nucleotide sequence ID" value="NZ_BMNU01000006.1"/>
</dbReference>
<protein>
    <submittedName>
        <fullName evidence="4 5">Nitroreductase</fullName>
    </submittedName>
</protein>
<evidence type="ECO:0000256" key="2">
    <source>
        <dbReference type="ARBA" id="ARBA00023002"/>
    </source>
</evidence>
<dbReference type="PANTHER" id="PTHR43673">
    <property type="entry name" value="NAD(P)H NITROREDUCTASE YDGI-RELATED"/>
    <property type="match status" value="1"/>
</dbReference>
<dbReference type="SUPFAM" id="SSF55469">
    <property type="entry name" value="FMN-dependent nitroreductase-like"/>
    <property type="match status" value="1"/>
</dbReference>
<name>A0A5B2UQC0_9PSED</name>
<organism evidence="4 7">
    <name type="scientific">Pseudomonas brenneri</name>
    <dbReference type="NCBI Taxonomy" id="129817"/>
    <lineage>
        <taxon>Bacteria</taxon>
        <taxon>Pseudomonadati</taxon>
        <taxon>Pseudomonadota</taxon>
        <taxon>Gammaproteobacteria</taxon>
        <taxon>Pseudomonadales</taxon>
        <taxon>Pseudomonadaceae</taxon>
        <taxon>Pseudomonas</taxon>
    </lineage>
</organism>
<comment type="similarity">
    <text evidence="1">Belongs to the nitroreductase family.</text>
</comment>
<dbReference type="OrthoDB" id="9784375at2"/>
<sequence length="204" mass="22218">MKNVSELIESRISANAFDTSRRLSDEQIEELVRLATLAPSSFNAQNWKVIAVRTAEAKQRLKKVAYEQPKIAEAAVTFIICGTLAPHKGLPDALLPSVEQGIIERSVFDTWVAMANGMYEGNEVFQRDEAIRSASLCAMTLMLAAQGQGLASGPMIGFDPAGVAREFQLASSEVPVMLIAVGYALAENWPQKPRKALKQVLTLV</sequence>
<evidence type="ECO:0000313" key="7">
    <source>
        <dbReference type="Proteomes" id="UP000325296"/>
    </source>
</evidence>
<dbReference type="PANTHER" id="PTHR43673:SF12">
    <property type="entry name" value="PROTEIN DRGA"/>
    <property type="match status" value="1"/>
</dbReference>
<dbReference type="AlphaFoldDB" id="A0A5B2UQC0"/>
<evidence type="ECO:0000313" key="6">
    <source>
        <dbReference type="Proteomes" id="UP000199620"/>
    </source>
</evidence>
<dbReference type="CDD" id="cd02137">
    <property type="entry name" value="MhqN-like"/>
    <property type="match status" value="1"/>
</dbReference>
<reference evidence="5 6" key="1">
    <citation type="submission" date="2016-10" db="EMBL/GenBank/DDBJ databases">
        <authorList>
            <person name="Varghese N."/>
            <person name="Submissions S."/>
        </authorList>
    </citation>
    <scope>NUCLEOTIDE SEQUENCE [LARGE SCALE GENOMIC DNA]</scope>
    <source>
        <strain evidence="5 6">BS2771</strain>
    </source>
</reference>
<dbReference type="Proteomes" id="UP000325296">
    <property type="component" value="Unassembled WGS sequence"/>
</dbReference>
<reference evidence="4 7" key="2">
    <citation type="submission" date="2019-09" db="EMBL/GenBank/DDBJ databases">
        <title>Draft genome sequence of Pseudomonas brenneri CCUG 51514(T).</title>
        <authorList>
            <person name="Tunovic T."/>
            <person name="Pineiro-Iglesias B."/>
            <person name="Unosson C."/>
            <person name="Inganas E."/>
            <person name="Ohlen M."/>
            <person name="Cardew S."/>
            <person name="Jensie-Markopoulos S."/>
            <person name="Salva-Serra F."/>
            <person name="Jaen-Luchoro D."/>
            <person name="Svensson-Stadler L."/>
            <person name="Chun J."/>
            <person name="Moore E."/>
        </authorList>
    </citation>
    <scope>NUCLEOTIDE SEQUENCE [LARGE SCALE GENOMIC DNA]</scope>
    <source>
        <strain evidence="4 7">CCUG 51514</strain>
    </source>
</reference>
<dbReference type="Gene3D" id="3.40.109.10">
    <property type="entry name" value="NADH Oxidase"/>
    <property type="match status" value="1"/>
</dbReference>
<keyword evidence="6" id="KW-1185">Reference proteome</keyword>
<dbReference type="InterPro" id="IPR029479">
    <property type="entry name" value="Nitroreductase"/>
</dbReference>
<dbReference type="EMBL" id="VUOL01000010">
    <property type="protein sequence ID" value="KAA2228622.1"/>
    <property type="molecule type" value="Genomic_DNA"/>
</dbReference>
<evidence type="ECO:0000259" key="3">
    <source>
        <dbReference type="Pfam" id="PF00881"/>
    </source>
</evidence>
<proteinExistence type="inferred from homology"/>
<accession>A0A5B2UQC0</accession>
<dbReference type="EMBL" id="LT629800">
    <property type="protein sequence ID" value="SDU85945.1"/>
    <property type="molecule type" value="Genomic_DNA"/>
</dbReference>
<keyword evidence="2" id="KW-0560">Oxidoreductase</keyword>
<evidence type="ECO:0000313" key="4">
    <source>
        <dbReference type="EMBL" id="KAA2228622.1"/>
    </source>
</evidence>
<dbReference type="Proteomes" id="UP000199620">
    <property type="component" value="Chromosome I"/>
</dbReference>